<name>A0A0F9EV54_9ZZZZ</name>
<evidence type="ECO:0000313" key="1">
    <source>
        <dbReference type="EMBL" id="KKL77924.1"/>
    </source>
</evidence>
<dbReference type="EMBL" id="LAZR01023611">
    <property type="protein sequence ID" value="KKL77924.1"/>
    <property type="molecule type" value="Genomic_DNA"/>
</dbReference>
<dbReference type="Gene3D" id="3.40.50.150">
    <property type="entry name" value="Vaccinia Virus protein VP39"/>
    <property type="match status" value="1"/>
</dbReference>
<sequence length="167" mass="19183">MHPEVQTFLISVKKMYPNHFRDCTVLDVGSRDVNGTPRIHFDNCDYIGCDIISGNGVDLVMPVDRMLGKYKTIVCTEMLEHDKHWKISLEVMRKLMEPCGLLIITAAGPNRLEHGTRRSESFCSPGTPDYYRNISKEDLQEFSEQFLTYEIKYARNEQDIQFTGIGA</sequence>
<gene>
    <name evidence="1" type="ORF">LCGC14_2030010</name>
</gene>
<accession>A0A0F9EV54</accession>
<organism evidence="1">
    <name type="scientific">marine sediment metagenome</name>
    <dbReference type="NCBI Taxonomy" id="412755"/>
    <lineage>
        <taxon>unclassified sequences</taxon>
        <taxon>metagenomes</taxon>
        <taxon>ecological metagenomes</taxon>
    </lineage>
</organism>
<evidence type="ECO:0008006" key="2">
    <source>
        <dbReference type="Google" id="ProtNLM"/>
    </source>
</evidence>
<proteinExistence type="predicted"/>
<dbReference type="InterPro" id="IPR029063">
    <property type="entry name" value="SAM-dependent_MTases_sf"/>
</dbReference>
<protein>
    <recommendedName>
        <fullName evidence="2">Methyltransferase type 11 domain-containing protein</fullName>
    </recommendedName>
</protein>
<comment type="caution">
    <text evidence="1">The sequence shown here is derived from an EMBL/GenBank/DDBJ whole genome shotgun (WGS) entry which is preliminary data.</text>
</comment>
<dbReference type="SUPFAM" id="SSF53335">
    <property type="entry name" value="S-adenosyl-L-methionine-dependent methyltransferases"/>
    <property type="match status" value="1"/>
</dbReference>
<dbReference type="AlphaFoldDB" id="A0A0F9EV54"/>
<reference evidence="1" key="1">
    <citation type="journal article" date="2015" name="Nature">
        <title>Complex archaea that bridge the gap between prokaryotes and eukaryotes.</title>
        <authorList>
            <person name="Spang A."/>
            <person name="Saw J.H."/>
            <person name="Jorgensen S.L."/>
            <person name="Zaremba-Niedzwiedzka K."/>
            <person name="Martijn J."/>
            <person name="Lind A.E."/>
            <person name="van Eijk R."/>
            <person name="Schleper C."/>
            <person name="Guy L."/>
            <person name="Ettema T.J."/>
        </authorList>
    </citation>
    <scope>NUCLEOTIDE SEQUENCE</scope>
</reference>